<keyword evidence="1" id="KW-0472">Membrane</keyword>
<organism evidence="3 4">
    <name type="scientific">Candidatus Giovannonibacteria bacterium RIFCSPHIGHO2_02_43_13</name>
    <dbReference type="NCBI Taxonomy" id="1798330"/>
    <lineage>
        <taxon>Bacteria</taxon>
        <taxon>Candidatus Giovannoniibacteriota</taxon>
    </lineage>
</organism>
<dbReference type="SUPFAM" id="SSF51445">
    <property type="entry name" value="(Trans)glycosidases"/>
    <property type="match status" value="1"/>
</dbReference>
<evidence type="ECO:0000313" key="4">
    <source>
        <dbReference type="Proteomes" id="UP000178425"/>
    </source>
</evidence>
<feature type="transmembrane region" description="Helical" evidence="1">
    <location>
        <begin position="118"/>
        <end position="135"/>
    </location>
</feature>
<feature type="transmembrane region" description="Helical" evidence="1">
    <location>
        <begin position="240"/>
        <end position="261"/>
    </location>
</feature>
<comment type="caution">
    <text evidence="3">The sequence shown here is derived from an EMBL/GenBank/DDBJ whole genome shotgun (WGS) entry which is preliminary data.</text>
</comment>
<evidence type="ECO:0000256" key="1">
    <source>
        <dbReference type="SAM" id="Phobius"/>
    </source>
</evidence>
<protein>
    <recommendedName>
        <fullName evidence="2">Glycoside hydrolase family 2 catalytic domain-containing protein</fullName>
    </recommendedName>
</protein>
<keyword evidence="1" id="KW-1133">Transmembrane helix</keyword>
<feature type="transmembrane region" description="Helical" evidence="1">
    <location>
        <begin position="93"/>
        <end position="112"/>
    </location>
</feature>
<sequence>MNWLYAALLGQFFLGISFVFDKIIIKRRTFNARLYAFWAQILSGISFFILVPFGFGFSQLDIVLYALAAGAVFAYGIFFLFKSLELSEASLVQPASVAFAQIFTFIISMLFLRTYLGFWETAAFVLLFLGGLFFLSLENKALRPKLFLFLLASAFFFGLSNVLSKMVFSDAGFISGFLWMRIGGILAVLPFLLFRSFIAEFRSNLTDPERKNKFAYVGNRALAAFGFILVQYSISLSHPALVDATSSFKFAVTFIFAVILIRESFAGKALILKISGTVIVSLGLFLLSLLSFADSLQAPDNNRYIVWGLTFSQKAARDMGADPMQIFEDILRDIKPKKVRLIAYWDELEKGKGMMDFSFLDKELGLAEKYNAEVILAVGLRMPRWPECHAPAWARDLPPGELHDYLKRYMSELVLHYKNNKNIVLWQVENEPFLLFGECPARPKNFLKDEIAFVRSLDNSRPILTTDGGELGVWFRASREGDIFGSTMYRRVYPRFIGPIFGLIDYPLSPGYFQVKEKLVKWWTRRPDQKFIIVELQAEPWAPKGVSNTPYEELVESFSPEFFKETIEYAKDTGFDEYYLWGAEWWWQLKFKKNDPRYWNIAKDLFKSN</sequence>
<feature type="transmembrane region" description="Helical" evidence="1">
    <location>
        <begin position="174"/>
        <end position="194"/>
    </location>
</feature>
<feature type="transmembrane region" description="Helical" evidence="1">
    <location>
        <begin position="62"/>
        <end position="81"/>
    </location>
</feature>
<dbReference type="Pfam" id="PF02836">
    <property type="entry name" value="Glyco_hydro_2_C"/>
    <property type="match status" value="1"/>
</dbReference>
<feature type="transmembrane region" description="Helical" evidence="1">
    <location>
        <begin position="270"/>
        <end position="293"/>
    </location>
</feature>
<keyword evidence="1" id="KW-0812">Transmembrane</keyword>
<feature type="transmembrane region" description="Helical" evidence="1">
    <location>
        <begin position="6"/>
        <end position="25"/>
    </location>
</feature>
<accession>A0A1F5WSA0</accession>
<proteinExistence type="predicted"/>
<evidence type="ECO:0000313" key="3">
    <source>
        <dbReference type="EMBL" id="OGF78181.1"/>
    </source>
</evidence>
<dbReference type="Proteomes" id="UP000178425">
    <property type="component" value="Unassembled WGS sequence"/>
</dbReference>
<reference evidence="3 4" key="1">
    <citation type="journal article" date="2016" name="Nat. Commun.">
        <title>Thousands of microbial genomes shed light on interconnected biogeochemical processes in an aquifer system.</title>
        <authorList>
            <person name="Anantharaman K."/>
            <person name="Brown C.T."/>
            <person name="Hug L.A."/>
            <person name="Sharon I."/>
            <person name="Castelle C.J."/>
            <person name="Probst A.J."/>
            <person name="Thomas B.C."/>
            <person name="Singh A."/>
            <person name="Wilkins M.J."/>
            <person name="Karaoz U."/>
            <person name="Brodie E.L."/>
            <person name="Williams K.H."/>
            <person name="Hubbard S.S."/>
            <person name="Banfield J.F."/>
        </authorList>
    </citation>
    <scope>NUCLEOTIDE SEQUENCE [LARGE SCALE GENOMIC DNA]</scope>
</reference>
<name>A0A1F5WSA0_9BACT</name>
<dbReference type="InterPro" id="IPR006103">
    <property type="entry name" value="Glyco_hydro_2_cat"/>
</dbReference>
<feature type="transmembrane region" description="Helical" evidence="1">
    <location>
        <begin position="37"/>
        <end position="56"/>
    </location>
</feature>
<dbReference type="GO" id="GO:0005975">
    <property type="term" value="P:carbohydrate metabolic process"/>
    <property type="evidence" value="ECO:0007669"/>
    <property type="project" value="InterPro"/>
</dbReference>
<dbReference type="InterPro" id="IPR017853">
    <property type="entry name" value="GH"/>
</dbReference>
<dbReference type="AlphaFoldDB" id="A0A1F5WSA0"/>
<evidence type="ECO:0000259" key="2">
    <source>
        <dbReference type="Pfam" id="PF02836"/>
    </source>
</evidence>
<dbReference type="GO" id="GO:0004553">
    <property type="term" value="F:hydrolase activity, hydrolyzing O-glycosyl compounds"/>
    <property type="evidence" value="ECO:0007669"/>
    <property type="project" value="InterPro"/>
</dbReference>
<feature type="domain" description="Glycoside hydrolase family 2 catalytic" evidence="2">
    <location>
        <begin position="403"/>
        <end position="549"/>
    </location>
</feature>
<dbReference type="Gene3D" id="3.20.20.80">
    <property type="entry name" value="Glycosidases"/>
    <property type="match status" value="1"/>
</dbReference>
<dbReference type="EMBL" id="MFHI01000032">
    <property type="protein sequence ID" value="OGF78181.1"/>
    <property type="molecule type" value="Genomic_DNA"/>
</dbReference>
<gene>
    <name evidence="3" type="ORF">A2W54_03695</name>
</gene>
<feature type="transmembrane region" description="Helical" evidence="1">
    <location>
        <begin position="214"/>
        <end position="234"/>
    </location>
</feature>
<feature type="transmembrane region" description="Helical" evidence="1">
    <location>
        <begin position="147"/>
        <end position="168"/>
    </location>
</feature>